<dbReference type="Gene3D" id="1.10.287.1700">
    <property type="match status" value="1"/>
</dbReference>
<dbReference type="OrthoDB" id="146311at135614"/>
<feature type="coiled-coil region" evidence="1">
    <location>
        <begin position="31"/>
        <end position="118"/>
    </location>
</feature>
<evidence type="ECO:0000256" key="1">
    <source>
        <dbReference type="SAM" id="Coils"/>
    </source>
</evidence>
<dbReference type="InterPro" id="IPR053716">
    <property type="entry name" value="Flag_assembly_chemotaxis_eff"/>
</dbReference>
<dbReference type="RefSeq" id="WP_028914505.1">
    <property type="nucleotide sequence ID" value="NZ_VLJS01000020.1"/>
</dbReference>
<dbReference type="Proteomes" id="UP000321583">
    <property type="component" value="Unassembled WGS sequence"/>
</dbReference>
<name>A0A562E4L0_9GAMM</name>
<dbReference type="EMBL" id="VLJS01000020">
    <property type="protein sequence ID" value="TWH16707.1"/>
    <property type="molecule type" value="Genomic_DNA"/>
</dbReference>
<evidence type="ECO:0000313" key="2">
    <source>
        <dbReference type="EMBL" id="TWH16707.1"/>
    </source>
</evidence>
<gene>
    <name evidence="2" type="ORF">L613_011600000020</name>
</gene>
<proteinExistence type="predicted"/>
<protein>
    <submittedName>
        <fullName evidence="2">Flagellar export protein FliJ</fullName>
    </submittedName>
</protein>
<organism evidence="2 3">
    <name type="scientific">Pseudoxanthomonas taiwanensis J19</name>
    <dbReference type="NCBI Taxonomy" id="935569"/>
    <lineage>
        <taxon>Bacteria</taxon>
        <taxon>Pseudomonadati</taxon>
        <taxon>Pseudomonadota</taxon>
        <taxon>Gammaproteobacteria</taxon>
        <taxon>Lysobacterales</taxon>
        <taxon>Lysobacteraceae</taxon>
        <taxon>Pseudoxanthomonas</taxon>
    </lineage>
</organism>
<sequence>MNLQHTVASLRRLAELRAREVEGLEAEQVQRQALAERARNSLRRMRELLEEVGRQSAHCPVRASNSAHYKASLVDMIAAQRRDLAAQEAAIEAARRALAEAALRRERVQRTLRDKQAELARELASRDQKRQDQLALQSWVHAHRFAHAY</sequence>
<accession>A0A562E4L0</accession>
<dbReference type="AlphaFoldDB" id="A0A562E4L0"/>
<keyword evidence="2" id="KW-0966">Cell projection</keyword>
<keyword evidence="1" id="KW-0175">Coiled coil</keyword>
<keyword evidence="3" id="KW-1185">Reference proteome</keyword>
<evidence type="ECO:0000313" key="3">
    <source>
        <dbReference type="Proteomes" id="UP000321583"/>
    </source>
</evidence>
<keyword evidence="2" id="KW-0282">Flagellum</keyword>
<comment type="caution">
    <text evidence="2">The sequence shown here is derived from an EMBL/GenBank/DDBJ whole genome shotgun (WGS) entry which is preliminary data.</text>
</comment>
<keyword evidence="2" id="KW-0969">Cilium</keyword>
<reference evidence="2 3" key="1">
    <citation type="submission" date="2019-07" db="EMBL/GenBank/DDBJ databases">
        <title>Genome sequencing of lignin-degrading bacterial isolates.</title>
        <authorList>
            <person name="Gladden J."/>
        </authorList>
    </citation>
    <scope>NUCLEOTIDE SEQUENCE [LARGE SCALE GENOMIC DNA]</scope>
    <source>
        <strain evidence="2 3">J19</strain>
    </source>
</reference>